<evidence type="ECO:0000313" key="2">
    <source>
        <dbReference type="Proteomes" id="UP000203649"/>
    </source>
</evidence>
<dbReference type="Pfam" id="PF11099">
    <property type="entry name" value="M11L"/>
    <property type="match status" value="1"/>
</dbReference>
<organism evidence="1 2">
    <name type="scientific">Volepox virus</name>
    <dbReference type="NCBI Taxonomy" id="28874"/>
    <lineage>
        <taxon>Viruses</taxon>
        <taxon>Varidnaviria</taxon>
        <taxon>Bamfordvirae</taxon>
        <taxon>Nucleocytoviricota</taxon>
        <taxon>Pokkesviricetes</taxon>
        <taxon>Chitovirales</taxon>
        <taxon>Poxviridae</taxon>
        <taxon>Chordopoxvirinae</taxon>
        <taxon>Orthopoxvirus</taxon>
        <taxon>Orthopoxvirus volepox</taxon>
    </lineage>
</organism>
<reference evidence="1 2" key="1">
    <citation type="journal article" date="2016" name="Virus Genes">
        <title>The genomes of three North American orthopoxviruses.</title>
        <authorList>
            <person name="Smithson C."/>
            <person name="Tang N."/>
            <person name="Sammons S."/>
            <person name="Frace M."/>
            <person name="Batra D."/>
            <person name="Li Y."/>
            <person name="Emerson G.L."/>
            <person name="Carroll D.S."/>
            <person name="Upton C."/>
        </authorList>
    </citation>
    <scope>NUCLEOTIDE SEQUENCE [LARGE SCALE GENOMIC DNA]</scope>
    <source>
        <strain evidence="1 2">CA</strain>
    </source>
</reference>
<dbReference type="InterPro" id="IPR036834">
    <property type="entry name" value="Bcl-2-like_sf"/>
</dbReference>
<evidence type="ECO:0000313" key="1">
    <source>
        <dbReference type="EMBL" id="AOP31727.1"/>
    </source>
</evidence>
<dbReference type="Proteomes" id="UP000203649">
    <property type="component" value="Segment"/>
</dbReference>
<gene>
    <name evidence="1" type="ORF">VPXV-CA-037</name>
</gene>
<dbReference type="EMBL" id="KU749311">
    <property type="protein sequence ID" value="AOP31727.1"/>
    <property type="molecule type" value="Genomic_DNA"/>
</dbReference>
<dbReference type="InterPro" id="IPR021119">
    <property type="entry name" value="Poxvirus_F1/C10"/>
</dbReference>
<dbReference type="GO" id="GO:0033668">
    <property type="term" value="P:symbiont-mediated suppression of host apoptosis"/>
    <property type="evidence" value="ECO:0007669"/>
    <property type="project" value="InterPro"/>
</dbReference>
<accession>A0A1C9KC41</accession>
<keyword evidence="2" id="KW-1185">Reference proteome</keyword>
<dbReference type="Gene3D" id="1.10.437.10">
    <property type="entry name" value="Blc2-like"/>
    <property type="match status" value="1"/>
</dbReference>
<dbReference type="GeneID" id="29063984"/>
<sequence>MEDNLLSMDQNISYRYREDDGNNDNEYNEYQRLENVYLFDDSVDLGDYLSTEKDHVMMAVQYYLYKQRIDHLYRDLPTKTKKYIDIINTYCDKVNNDYIGEMDTMTNIVATRSFTVYDINNEINSILIRNNGLGIRIATISFISSLGRRCINNLETIKMFTLLSHTICDDYFVDYITDIVKCNNASNNHTYSSLKLVGITVFMFVTYKTLKYIMS</sequence>
<proteinExistence type="predicted"/>
<dbReference type="KEGG" id="vg:29063984"/>
<name>A0A1C9KC41_9POXV</name>
<dbReference type="RefSeq" id="YP_009281785.1">
    <property type="nucleotide sequence ID" value="NC_031033.1"/>
</dbReference>
<protein>
    <submittedName>
        <fullName evidence="1">Caspase-9 inhibitor</fullName>
    </submittedName>
</protein>